<proteinExistence type="predicted"/>
<dbReference type="GO" id="GO:0005886">
    <property type="term" value="C:plasma membrane"/>
    <property type="evidence" value="ECO:0007669"/>
    <property type="project" value="UniProtKB-SubCell"/>
</dbReference>
<evidence type="ECO:0000256" key="7">
    <source>
        <dbReference type="ARBA" id="ARBA00023136"/>
    </source>
</evidence>
<dbReference type="EMBL" id="KN822143">
    <property type="protein sequence ID" value="KIM54976.1"/>
    <property type="molecule type" value="Genomic_DNA"/>
</dbReference>
<sequence length="481" mass="54783">MLGFPLSPTGERVFSFVHDLWAIAIFRSWRILFFYGVWATGVCLIHHYVWNVALQSTLLTVLGTVLGFVISFGTSTSWDRYSQARRLWAQILLATRTFSRAIWFQVPENAVGIKVDPEDQELLEKCKAETLIEKKTMINLLEAYAVAVKHYLRKEDGIEYQDLYPFVRFLPKYSLPSNIPSCDEHHLPPRNGDDAEKCMSDQETCRSSTFQRTSTNNLGVLTETASRAQHLSTNGTSEGSGSRSCKYLMPAENPRDNSVVAQCKRLWNEVRGDELPTQARSHHKVSVHNVPLEISFYLSSYIVALEERNPRMTPMIGAPTVSFHSSLNSLVDALTEMERISTTRVVYSKHLWLLTIIYCLILPFQTLEALGWITIPATVLACFMFFGFLLAGAEINSECGYDKNDLVSTSFKTSVIYKELHALTSRPPPRPADWVFRPENDHLFPSCPENEDVSPREWVNRGTDKIREALYDHVEKCRGHM</sequence>
<evidence type="ECO:0000256" key="2">
    <source>
        <dbReference type="ARBA" id="ARBA00022448"/>
    </source>
</evidence>
<keyword evidence="4 8" id="KW-0812">Transmembrane</keyword>
<name>A0A0C3DFW1_9AGAM</name>
<feature type="transmembrane region" description="Helical" evidence="8">
    <location>
        <begin position="56"/>
        <end position="78"/>
    </location>
</feature>
<evidence type="ECO:0000256" key="6">
    <source>
        <dbReference type="ARBA" id="ARBA00023065"/>
    </source>
</evidence>
<feature type="transmembrane region" description="Helical" evidence="8">
    <location>
        <begin position="346"/>
        <end position="364"/>
    </location>
</feature>
<dbReference type="InterPro" id="IPR044669">
    <property type="entry name" value="YneE/VCCN1/2-like"/>
</dbReference>
<gene>
    <name evidence="9" type="ORF">SCLCIDRAFT_135664</name>
</gene>
<dbReference type="InParanoid" id="A0A0C3DFW1"/>
<feature type="transmembrane region" description="Helical" evidence="8">
    <location>
        <begin position="370"/>
        <end position="393"/>
    </location>
</feature>
<dbReference type="HOGENOM" id="CLU_029790_6_1_1"/>
<dbReference type="Proteomes" id="UP000053989">
    <property type="component" value="Unassembled WGS sequence"/>
</dbReference>
<dbReference type="PANTHER" id="PTHR33281">
    <property type="entry name" value="UPF0187 PROTEIN YNEE"/>
    <property type="match status" value="1"/>
</dbReference>
<dbReference type="GO" id="GO:0005254">
    <property type="term" value="F:chloride channel activity"/>
    <property type="evidence" value="ECO:0007669"/>
    <property type="project" value="InterPro"/>
</dbReference>
<keyword evidence="3" id="KW-1003">Cell membrane</keyword>
<dbReference type="OrthoDB" id="1368at2759"/>
<evidence type="ECO:0000313" key="9">
    <source>
        <dbReference type="EMBL" id="KIM54976.1"/>
    </source>
</evidence>
<dbReference type="STRING" id="1036808.A0A0C3DFW1"/>
<dbReference type="Pfam" id="PF25539">
    <property type="entry name" value="Bestrophin_2"/>
    <property type="match status" value="2"/>
</dbReference>
<evidence type="ECO:0000256" key="4">
    <source>
        <dbReference type="ARBA" id="ARBA00022692"/>
    </source>
</evidence>
<keyword evidence="5 8" id="KW-1133">Transmembrane helix</keyword>
<reference evidence="9 10" key="1">
    <citation type="submission" date="2014-04" db="EMBL/GenBank/DDBJ databases">
        <authorList>
            <consortium name="DOE Joint Genome Institute"/>
            <person name="Kuo A."/>
            <person name="Kohler A."/>
            <person name="Nagy L.G."/>
            <person name="Floudas D."/>
            <person name="Copeland A."/>
            <person name="Barry K.W."/>
            <person name="Cichocki N."/>
            <person name="Veneault-Fourrey C."/>
            <person name="LaButti K."/>
            <person name="Lindquist E.A."/>
            <person name="Lipzen A."/>
            <person name="Lundell T."/>
            <person name="Morin E."/>
            <person name="Murat C."/>
            <person name="Sun H."/>
            <person name="Tunlid A."/>
            <person name="Henrissat B."/>
            <person name="Grigoriev I.V."/>
            <person name="Hibbett D.S."/>
            <person name="Martin F."/>
            <person name="Nordberg H.P."/>
            <person name="Cantor M.N."/>
            <person name="Hua S.X."/>
        </authorList>
    </citation>
    <scope>NUCLEOTIDE SEQUENCE [LARGE SCALE GENOMIC DNA]</scope>
    <source>
        <strain evidence="9 10">Foug A</strain>
    </source>
</reference>
<accession>A0A0C3DFW1</accession>
<feature type="transmembrane region" description="Helical" evidence="8">
    <location>
        <begin position="31"/>
        <end position="50"/>
    </location>
</feature>
<dbReference type="AlphaFoldDB" id="A0A0C3DFW1"/>
<evidence type="ECO:0000256" key="5">
    <source>
        <dbReference type="ARBA" id="ARBA00022989"/>
    </source>
</evidence>
<comment type="subcellular location">
    <subcellularLocation>
        <location evidence="1">Cell membrane</location>
        <topology evidence="1">Multi-pass membrane protein</topology>
    </subcellularLocation>
</comment>
<protein>
    <submittedName>
        <fullName evidence="9">Uncharacterized protein</fullName>
    </submittedName>
</protein>
<reference evidence="10" key="2">
    <citation type="submission" date="2015-01" db="EMBL/GenBank/DDBJ databases">
        <title>Evolutionary Origins and Diversification of the Mycorrhizal Mutualists.</title>
        <authorList>
            <consortium name="DOE Joint Genome Institute"/>
            <consortium name="Mycorrhizal Genomics Consortium"/>
            <person name="Kohler A."/>
            <person name="Kuo A."/>
            <person name="Nagy L.G."/>
            <person name="Floudas D."/>
            <person name="Copeland A."/>
            <person name="Barry K.W."/>
            <person name="Cichocki N."/>
            <person name="Veneault-Fourrey C."/>
            <person name="LaButti K."/>
            <person name="Lindquist E.A."/>
            <person name="Lipzen A."/>
            <person name="Lundell T."/>
            <person name="Morin E."/>
            <person name="Murat C."/>
            <person name="Riley R."/>
            <person name="Ohm R."/>
            <person name="Sun H."/>
            <person name="Tunlid A."/>
            <person name="Henrissat B."/>
            <person name="Grigoriev I.V."/>
            <person name="Hibbett D.S."/>
            <person name="Martin F."/>
        </authorList>
    </citation>
    <scope>NUCLEOTIDE SEQUENCE [LARGE SCALE GENOMIC DNA]</scope>
    <source>
        <strain evidence="10">Foug A</strain>
    </source>
</reference>
<dbReference type="PANTHER" id="PTHR33281:SF19">
    <property type="entry name" value="VOLTAGE-DEPENDENT ANION CHANNEL-FORMING PROTEIN YNEE"/>
    <property type="match status" value="1"/>
</dbReference>
<keyword evidence="2" id="KW-0813">Transport</keyword>
<keyword evidence="10" id="KW-1185">Reference proteome</keyword>
<organism evidence="9 10">
    <name type="scientific">Scleroderma citrinum Foug A</name>
    <dbReference type="NCBI Taxonomy" id="1036808"/>
    <lineage>
        <taxon>Eukaryota</taxon>
        <taxon>Fungi</taxon>
        <taxon>Dikarya</taxon>
        <taxon>Basidiomycota</taxon>
        <taxon>Agaricomycotina</taxon>
        <taxon>Agaricomycetes</taxon>
        <taxon>Agaricomycetidae</taxon>
        <taxon>Boletales</taxon>
        <taxon>Sclerodermatineae</taxon>
        <taxon>Sclerodermataceae</taxon>
        <taxon>Scleroderma</taxon>
    </lineage>
</organism>
<keyword evidence="7 8" id="KW-0472">Membrane</keyword>
<evidence type="ECO:0000256" key="3">
    <source>
        <dbReference type="ARBA" id="ARBA00022475"/>
    </source>
</evidence>
<evidence type="ECO:0000256" key="1">
    <source>
        <dbReference type="ARBA" id="ARBA00004651"/>
    </source>
</evidence>
<evidence type="ECO:0000256" key="8">
    <source>
        <dbReference type="SAM" id="Phobius"/>
    </source>
</evidence>
<evidence type="ECO:0000313" key="10">
    <source>
        <dbReference type="Proteomes" id="UP000053989"/>
    </source>
</evidence>
<keyword evidence="6" id="KW-0406">Ion transport</keyword>